<sequence length="164" mass="17222">MGLQLPGELTSLLATLGYTWPEADETKLFELGQTWLRFGGAMPGDLQAAHAYARQVWTTNTGEAIEAFERAWSHPESFSTNLDDAGVAASIVGAALIACAGIVVALKSNIIIQLVLLAIQIIQAIAAAAITFGASLLAIPAFKQLTGLFLNQLTNLATQAVLNG</sequence>
<keyword evidence="1" id="KW-1133">Transmembrane helix</keyword>
<name>A0ABQ4D4K3_9ACTN</name>
<dbReference type="Pfam" id="PF25547">
    <property type="entry name" value="WXG100_2"/>
    <property type="match status" value="1"/>
</dbReference>
<accession>A0ABQ4D4K3</accession>
<keyword evidence="1" id="KW-0472">Membrane</keyword>
<evidence type="ECO:0000259" key="2">
    <source>
        <dbReference type="Pfam" id="PF25547"/>
    </source>
</evidence>
<protein>
    <recommendedName>
        <fullName evidence="2">Outer membrane channel protein CpnT-like N-terminal domain-containing protein</fullName>
    </recommendedName>
</protein>
<feature type="domain" description="Outer membrane channel protein CpnT-like N-terminal" evidence="2">
    <location>
        <begin position="15"/>
        <end position="136"/>
    </location>
</feature>
<evidence type="ECO:0000313" key="4">
    <source>
        <dbReference type="Proteomes" id="UP000604117"/>
    </source>
</evidence>
<keyword evidence="1" id="KW-0812">Transmembrane</keyword>
<dbReference type="InterPro" id="IPR057746">
    <property type="entry name" value="CpnT-like_N"/>
</dbReference>
<dbReference type="Proteomes" id="UP000604117">
    <property type="component" value="Unassembled WGS sequence"/>
</dbReference>
<comment type="caution">
    <text evidence="3">The sequence shown here is derived from an EMBL/GenBank/DDBJ whole genome shotgun (WGS) entry which is preliminary data.</text>
</comment>
<evidence type="ECO:0000256" key="1">
    <source>
        <dbReference type="SAM" id="Phobius"/>
    </source>
</evidence>
<keyword evidence="4" id="KW-1185">Reference proteome</keyword>
<dbReference type="RefSeq" id="WP_203719267.1">
    <property type="nucleotide sequence ID" value="NZ_BONE01000144.1"/>
</dbReference>
<proteinExistence type="predicted"/>
<feature type="transmembrane region" description="Helical" evidence="1">
    <location>
        <begin position="114"/>
        <end position="139"/>
    </location>
</feature>
<feature type="transmembrane region" description="Helical" evidence="1">
    <location>
        <begin position="85"/>
        <end position="107"/>
    </location>
</feature>
<gene>
    <name evidence="3" type="ORF">Asi02nite_79590</name>
</gene>
<dbReference type="EMBL" id="BONE01000144">
    <property type="protein sequence ID" value="GIF78441.1"/>
    <property type="molecule type" value="Genomic_DNA"/>
</dbReference>
<evidence type="ECO:0000313" key="3">
    <source>
        <dbReference type="EMBL" id="GIF78441.1"/>
    </source>
</evidence>
<organism evidence="3 4">
    <name type="scientific">Asanoa siamensis</name>
    <dbReference type="NCBI Taxonomy" id="926357"/>
    <lineage>
        <taxon>Bacteria</taxon>
        <taxon>Bacillati</taxon>
        <taxon>Actinomycetota</taxon>
        <taxon>Actinomycetes</taxon>
        <taxon>Micromonosporales</taxon>
        <taxon>Micromonosporaceae</taxon>
        <taxon>Asanoa</taxon>
    </lineage>
</organism>
<reference evidence="3 4" key="1">
    <citation type="submission" date="2021-01" db="EMBL/GenBank/DDBJ databases">
        <title>Whole genome shotgun sequence of Asanoa siamensis NBRC 107932.</title>
        <authorList>
            <person name="Komaki H."/>
            <person name="Tamura T."/>
        </authorList>
    </citation>
    <scope>NUCLEOTIDE SEQUENCE [LARGE SCALE GENOMIC DNA]</scope>
    <source>
        <strain evidence="3 4">NBRC 107932</strain>
    </source>
</reference>